<comment type="caution">
    <text evidence="1">The sequence shown here is derived from an EMBL/GenBank/DDBJ whole genome shotgun (WGS) entry which is preliminary data.</text>
</comment>
<dbReference type="RefSeq" id="XP_067068513.1">
    <property type="nucleotide sequence ID" value="XM_067213077.1"/>
</dbReference>
<name>A0A1J4MTA4_9CRYT</name>
<dbReference type="Gene3D" id="2.130.10.10">
    <property type="entry name" value="YVTN repeat-like/Quinoprotein amine dehydrogenase"/>
    <property type="match status" value="1"/>
</dbReference>
<dbReference type="AlphaFoldDB" id="A0A1J4MTA4"/>
<organism evidence="1 2">
    <name type="scientific">Cryptosporidium andersoni</name>
    <dbReference type="NCBI Taxonomy" id="117008"/>
    <lineage>
        <taxon>Eukaryota</taxon>
        <taxon>Sar</taxon>
        <taxon>Alveolata</taxon>
        <taxon>Apicomplexa</taxon>
        <taxon>Conoidasida</taxon>
        <taxon>Coccidia</taxon>
        <taxon>Eucoccidiorida</taxon>
        <taxon>Eimeriorina</taxon>
        <taxon>Cryptosporidiidae</taxon>
        <taxon>Cryptosporidium</taxon>
    </lineage>
</organism>
<reference evidence="1 2" key="1">
    <citation type="submission" date="2016-10" db="EMBL/GenBank/DDBJ databases">
        <title>Reductive evolution of mitochondrial metabolism and differential evolution of invasion-related proteins in Cryptosporidium.</title>
        <authorList>
            <person name="Liu S."/>
            <person name="Roellig D.M."/>
            <person name="Guo Y."/>
            <person name="Li N."/>
            <person name="Frace M.A."/>
            <person name="Tang K."/>
            <person name="Zhang L."/>
            <person name="Feng Y."/>
            <person name="Xiao L."/>
        </authorList>
    </citation>
    <scope>NUCLEOTIDE SEQUENCE [LARGE SCALE GENOMIC DNA]</scope>
    <source>
        <strain evidence="1">30847</strain>
    </source>
</reference>
<dbReference type="VEuPathDB" id="CryptoDB:cand_028490"/>
<dbReference type="GeneID" id="92367033"/>
<evidence type="ECO:0008006" key="3">
    <source>
        <dbReference type="Google" id="ProtNLM"/>
    </source>
</evidence>
<proteinExistence type="predicted"/>
<dbReference type="OrthoDB" id="340237at2759"/>
<dbReference type="SUPFAM" id="SSF50978">
    <property type="entry name" value="WD40 repeat-like"/>
    <property type="match status" value="1"/>
</dbReference>
<sequence length="846" mass="97770">MTCIPYRKENVAAATFHPTQRILALLVAPPSISTIEVYRIPLNSDPISLIWSYRVNYPSFCLCWSPCGKYLCTGDLNGTLIILELSGSVRSSSQIHKLKSKVISLNWKFCKIEKKIREDISKFGIYPKLLEDLPCIESYPLGTRGEWTSIRSKSGYIDPPILLSEFSSELFYEYLSLLFSLDEYGVIWCSIGGHTPLWNLTLGKCIEEIASIYIPTNYEYVIIGYSESENKKNRDFKKYSNSLDQPSLNESLNFDEDKKNKIISYYTINLVNLKHFKSNYLNITIIFAYNQYMRQLLTFLKLVFQQLNSVWKTSVKPLKQLLQNLYDEKIPIDEISKILKSLWTGIPLSTNETTRGELNLNMSIDQLVMIGQNIQDGLEYIKNMMAFTIYPTLDYIKVLWGLLQSENIIQKLDTKLVESEIERFSNIIANFEDNIRIVVPITHIFLHLISCIKSYYDENLDIMNDNYGSDNKAISIILSEDAKTLKDTFGVSTNGLDALLDYFAKQVTDYKSYLDGNIKDLFTKTLDIMNFKNIENYFTENDNSIVGCRTKLSSLIDKFYKSIFDIISLDYIKNMAIIKLSINPLLFCNFYSKDFIDVSLDTNGDLVFSFFLFSEKTNNIYIMHCILQSSIYYQDQSSVPQDYSRNISPNMEFDLSIQFTISSNYKSYPWEPKIYYSQCSITEMVNSTINKIHSIKWYGNNDILILLSSSKLNNNQNISSFDNSHDLSTKILHINLKNFKYNLLHNINQSIVEGCKNLSVNNNLINYQYKLTGTTNEDNLESLSFMLQDIGRITRHQKHKLVFSPQTNLRENKSTILNYHALEKERFYIVSDPNTGRIGVGIFQIL</sequence>
<protein>
    <recommendedName>
        <fullName evidence="3">Anaphase-promoting complex subunit 4</fullName>
    </recommendedName>
</protein>
<dbReference type="InterPro" id="IPR015943">
    <property type="entry name" value="WD40/YVTN_repeat-like_dom_sf"/>
</dbReference>
<gene>
    <name evidence="1" type="ORF">cand_028490</name>
</gene>
<accession>A0A1J4MTA4</accession>
<keyword evidence="2" id="KW-1185">Reference proteome</keyword>
<evidence type="ECO:0000313" key="2">
    <source>
        <dbReference type="Proteomes" id="UP000186804"/>
    </source>
</evidence>
<evidence type="ECO:0000313" key="1">
    <source>
        <dbReference type="EMBL" id="OII76667.1"/>
    </source>
</evidence>
<dbReference type="Proteomes" id="UP000186804">
    <property type="component" value="Unassembled WGS sequence"/>
</dbReference>
<dbReference type="InterPro" id="IPR036322">
    <property type="entry name" value="WD40_repeat_dom_sf"/>
</dbReference>
<dbReference type="EMBL" id="LRBS01000054">
    <property type="protein sequence ID" value="OII76667.1"/>
    <property type="molecule type" value="Genomic_DNA"/>
</dbReference>